<dbReference type="SUPFAM" id="SSF56214">
    <property type="entry name" value="4'-phosphopantetheinyl transferase"/>
    <property type="match status" value="2"/>
</dbReference>
<dbReference type="EMBL" id="FTNK01000008">
    <property type="protein sequence ID" value="SIR18961.1"/>
    <property type="molecule type" value="Genomic_DNA"/>
</dbReference>
<dbReference type="Proteomes" id="UP000186666">
    <property type="component" value="Unassembled WGS sequence"/>
</dbReference>
<keyword evidence="1 3" id="KW-0808">Transferase</keyword>
<name>A0ABY1K2Z0_9BACL</name>
<gene>
    <name evidence="3" type="ORF">SAMN05421578_108121</name>
</gene>
<evidence type="ECO:0000313" key="3">
    <source>
        <dbReference type="EMBL" id="SIR18961.1"/>
    </source>
</evidence>
<feature type="domain" description="4'-phosphopantetheinyl transferase" evidence="2">
    <location>
        <begin position="105"/>
        <end position="173"/>
    </location>
</feature>
<keyword evidence="4" id="KW-1185">Reference proteome</keyword>
<accession>A0ABY1K2Z0</accession>
<sequence>MISPNLLEINEQESMDANLILSSFELDIYQNITNESRQKEFLVGRYAIKKNLAENGPSFMGEFQDISVEYGKLRFPIIRDSLIEVGLSHSKKYVFSIIYSKDQVVGVDIETIRSDIPIEDMLSTAEKNMIAGYCSPAQFAYIFFSCKEALGKALKMGLLADYSIYEIKSIESEQWFGKEVFQLEFKKFPFLTAYSFMKNDKEICSLVVPQKVNVEQVLEYLIVS</sequence>
<dbReference type="InterPro" id="IPR008278">
    <property type="entry name" value="4-PPantetheinyl_Trfase_dom"/>
</dbReference>
<protein>
    <submittedName>
        <fullName evidence="3">Phosphopantetheinyl transferase</fullName>
    </submittedName>
</protein>
<proteinExistence type="predicted"/>
<dbReference type="Pfam" id="PF01648">
    <property type="entry name" value="ACPS"/>
    <property type="match status" value="1"/>
</dbReference>
<evidence type="ECO:0000256" key="1">
    <source>
        <dbReference type="ARBA" id="ARBA00022679"/>
    </source>
</evidence>
<evidence type="ECO:0000313" key="4">
    <source>
        <dbReference type="Proteomes" id="UP000186666"/>
    </source>
</evidence>
<dbReference type="GO" id="GO:0016740">
    <property type="term" value="F:transferase activity"/>
    <property type="evidence" value="ECO:0007669"/>
    <property type="project" value="UniProtKB-KW"/>
</dbReference>
<dbReference type="RefSeq" id="WP_068579503.1">
    <property type="nucleotide sequence ID" value="NZ_FTNK01000008.1"/>
</dbReference>
<evidence type="ECO:0000259" key="2">
    <source>
        <dbReference type="Pfam" id="PF01648"/>
    </source>
</evidence>
<dbReference type="Gene3D" id="3.90.470.20">
    <property type="entry name" value="4'-phosphopantetheinyl transferase domain"/>
    <property type="match status" value="2"/>
</dbReference>
<dbReference type="InterPro" id="IPR037143">
    <property type="entry name" value="4-PPantetheinyl_Trfase_dom_sf"/>
</dbReference>
<reference evidence="3 4" key="1">
    <citation type="submission" date="2017-01" db="EMBL/GenBank/DDBJ databases">
        <authorList>
            <person name="Varghese N."/>
            <person name="Submissions S."/>
        </authorList>
    </citation>
    <scope>NUCLEOTIDE SEQUENCE [LARGE SCALE GENOMIC DNA]</scope>
    <source>
        <strain evidence="3 4">ATCC 23464</strain>
    </source>
</reference>
<comment type="caution">
    <text evidence="3">The sequence shown here is derived from an EMBL/GenBank/DDBJ whole genome shotgun (WGS) entry which is preliminary data.</text>
</comment>
<organism evidence="3 4">
    <name type="scientific">Paenibacillus macquariensis</name>
    <dbReference type="NCBI Taxonomy" id="948756"/>
    <lineage>
        <taxon>Bacteria</taxon>
        <taxon>Bacillati</taxon>
        <taxon>Bacillota</taxon>
        <taxon>Bacilli</taxon>
        <taxon>Bacillales</taxon>
        <taxon>Paenibacillaceae</taxon>
        <taxon>Paenibacillus</taxon>
    </lineage>
</organism>